<dbReference type="AlphaFoldDB" id="A0A4Y3QVG6"/>
<name>A0A4Y3QVG6_STRCI</name>
<dbReference type="Pfam" id="PF14012">
    <property type="entry name" value="DUF4229"/>
    <property type="match status" value="1"/>
</dbReference>
<evidence type="ECO:0000313" key="3">
    <source>
        <dbReference type="EMBL" id="GEB48603.1"/>
    </source>
</evidence>
<accession>A0A4Y3QVG6</accession>
<organism evidence="3 4">
    <name type="scientific">Streptomyces cacaoi</name>
    <dbReference type="NCBI Taxonomy" id="1898"/>
    <lineage>
        <taxon>Bacteria</taxon>
        <taxon>Bacillati</taxon>
        <taxon>Actinomycetota</taxon>
        <taxon>Actinomycetes</taxon>
        <taxon>Kitasatosporales</taxon>
        <taxon>Streptomycetaceae</taxon>
        <taxon>Streptomyces</taxon>
    </lineage>
</organism>
<evidence type="ECO:0000256" key="1">
    <source>
        <dbReference type="SAM" id="MobiDB-lite"/>
    </source>
</evidence>
<feature type="region of interest" description="Disordered" evidence="1">
    <location>
        <begin position="87"/>
        <end position="146"/>
    </location>
</feature>
<comment type="caution">
    <text evidence="3">The sequence shown here is derived from an EMBL/GenBank/DDBJ whole genome shotgun (WGS) entry which is preliminary data.</text>
</comment>
<dbReference type="InterPro" id="IPR025323">
    <property type="entry name" value="DUF4229"/>
</dbReference>
<keyword evidence="2" id="KW-1133">Transmembrane helix</keyword>
<dbReference type="EMBL" id="BJMM01000004">
    <property type="protein sequence ID" value="GEB48603.1"/>
    <property type="molecule type" value="Genomic_DNA"/>
</dbReference>
<reference evidence="3 4" key="1">
    <citation type="submission" date="2019-06" db="EMBL/GenBank/DDBJ databases">
        <title>Whole genome shotgun sequence of Streptomyces cacaoi subsp. cacaoi NBRC 12748.</title>
        <authorList>
            <person name="Hosoyama A."/>
            <person name="Uohara A."/>
            <person name="Ohji S."/>
            <person name="Ichikawa N."/>
        </authorList>
    </citation>
    <scope>NUCLEOTIDE SEQUENCE [LARGE SCALE GENOMIC DNA]</scope>
    <source>
        <strain evidence="3 4">NBRC 12748</strain>
    </source>
</reference>
<keyword evidence="2" id="KW-0472">Membrane</keyword>
<evidence type="ECO:0000256" key="2">
    <source>
        <dbReference type="SAM" id="Phobius"/>
    </source>
</evidence>
<proteinExistence type="predicted"/>
<dbReference type="Proteomes" id="UP000319210">
    <property type="component" value="Unassembled WGS sequence"/>
</dbReference>
<dbReference type="OrthoDB" id="4284031at2"/>
<evidence type="ECO:0008006" key="5">
    <source>
        <dbReference type="Google" id="ProtNLM"/>
    </source>
</evidence>
<keyword evidence="2" id="KW-0812">Transmembrane</keyword>
<sequence>MSSTKSHATLRYTTMRLGIFVGCLVVVAVLAHFGIVPAGIGRSNPVWVVLLALVLSAPLSYVLLRRQRDAMSEQIVEGVGRAKERLAANQRQEDAAVDAEEALRKQRSGTAQHTGRPAGPMRPAQREAAGSPGGAPRASGPSASSV</sequence>
<keyword evidence="4" id="KW-1185">Reference proteome</keyword>
<evidence type="ECO:0000313" key="4">
    <source>
        <dbReference type="Proteomes" id="UP000319210"/>
    </source>
</evidence>
<feature type="transmembrane region" description="Helical" evidence="2">
    <location>
        <begin position="20"/>
        <end position="40"/>
    </location>
</feature>
<feature type="transmembrane region" description="Helical" evidence="2">
    <location>
        <begin position="46"/>
        <end position="64"/>
    </location>
</feature>
<feature type="compositionally biased region" description="Low complexity" evidence="1">
    <location>
        <begin position="128"/>
        <end position="146"/>
    </location>
</feature>
<protein>
    <recommendedName>
        <fullName evidence="5">DUF4229 domain-containing protein</fullName>
    </recommendedName>
</protein>
<gene>
    <name evidence="3" type="ORF">SCA03_11540</name>
</gene>